<dbReference type="AlphaFoldDB" id="A0A165EBY0"/>
<dbReference type="GeneID" id="63830850"/>
<dbReference type="Gene3D" id="1.20.120.900">
    <property type="entry name" value="Pex19, mPTS binding domain"/>
    <property type="match status" value="1"/>
</dbReference>
<dbReference type="PANTHER" id="PTHR12774">
    <property type="entry name" value="PEROXISOMAL BIOGENESIS FACTOR 19"/>
    <property type="match status" value="1"/>
</dbReference>
<feature type="compositionally biased region" description="Acidic residues" evidence="1">
    <location>
        <begin position="10"/>
        <end position="21"/>
    </location>
</feature>
<evidence type="ECO:0000256" key="1">
    <source>
        <dbReference type="SAM" id="MobiDB-lite"/>
    </source>
</evidence>
<evidence type="ECO:0000313" key="3">
    <source>
        <dbReference type="Proteomes" id="UP000076871"/>
    </source>
</evidence>
<accession>A0A165EBY0</accession>
<feature type="region of interest" description="Disordered" evidence="1">
    <location>
        <begin position="1"/>
        <end position="80"/>
    </location>
</feature>
<dbReference type="InParanoid" id="A0A165EBY0"/>
<dbReference type="Pfam" id="PF04614">
    <property type="entry name" value="Pex19"/>
    <property type="match status" value="1"/>
</dbReference>
<evidence type="ECO:0000313" key="2">
    <source>
        <dbReference type="EMBL" id="KZT06690.1"/>
    </source>
</evidence>
<dbReference type="STRING" id="1314785.A0A165EBY0"/>
<dbReference type="OrthoDB" id="21292at2759"/>
<keyword evidence="3" id="KW-1185">Reference proteome</keyword>
<name>A0A165EBY0_9APHY</name>
<organism evidence="2 3">
    <name type="scientific">Laetiporus sulphureus 93-53</name>
    <dbReference type="NCBI Taxonomy" id="1314785"/>
    <lineage>
        <taxon>Eukaryota</taxon>
        <taxon>Fungi</taxon>
        <taxon>Dikarya</taxon>
        <taxon>Basidiomycota</taxon>
        <taxon>Agaricomycotina</taxon>
        <taxon>Agaricomycetes</taxon>
        <taxon>Polyporales</taxon>
        <taxon>Laetiporus</taxon>
    </lineage>
</organism>
<dbReference type="GO" id="GO:0045046">
    <property type="term" value="P:protein import into peroxisome membrane"/>
    <property type="evidence" value="ECO:0007669"/>
    <property type="project" value="TreeGrafter"/>
</dbReference>
<proteinExistence type="predicted"/>
<dbReference type="PANTHER" id="PTHR12774:SF2">
    <property type="entry name" value="PEROXISOMAL BIOGENESIS FACTOR 19"/>
    <property type="match status" value="1"/>
</dbReference>
<dbReference type="RefSeq" id="XP_040764430.1">
    <property type="nucleotide sequence ID" value="XM_040913822.1"/>
</dbReference>
<sequence>MSGPHKAHVDEEDLDELDDVLEQFSAPPAKAQPTPKSTNNPSSTAASTTSSSSGPRTSKSPQPSTSTSTNTAEPLDFGADFEKELAAGMASLFREISTDAGLDPDALKVEEGDGEMTEEERNRREAFQAAWERMLVEGMDGAMDVEELVGTSEGKGKGRETDLGADAMGSDGAEEKAGNGNGGAVPEDDFQASIRKAMDKLKESDSNLQADTEGSLDDLVQKLTAGIDLGSGGESDEELQKMLENMMTQLMSKDILYEPLKEMHVKFPDYLKDNEAKISPEDKKRYLSQQTATAKIVAIFENPSYSETNQGMNAQITTLMNEMQSYGAPPAEIMGPLPPNFDLDADGMPKLPDNCVIA</sequence>
<reference evidence="2 3" key="1">
    <citation type="journal article" date="2016" name="Mol. Biol. Evol.">
        <title>Comparative Genomics of Early-Diverging Mushroom-Forming Fungi Provides Insights into the Origins of Lignocellulose Decay Capabilities.</title>
        <authorList>
            <person name="Nagy L.G."/>
            <person name="Riley R."/>
            <person name="Tritt A."/>
            <person name="Adam C."/>
            <person name="Daum C."/>
            <person name="Floudas D."/>
            <person name="Sun H."/>
            <person name="Yadav J.S."/>
            <person name="Pangilinan J."/>
            <person name="Larsson K.H."/>
            <person name="Matsuura K."/>
            <person name="Barry K."/>
            <person name="Labutti K."/>
            <person name="Kuo R."/>
            <person name="Ohm R.A."/>
            <person name="Bhattacharya S.S."/>
            <person name="Shirouzu T."/>
            <person name="Yoshinaga Y."/>
            <person name="Martin F.M."/>
            <person name="Grigoriev I.V."/>
            <person name="Hibbett D.S."/>
        </authorList>
    </citation>
    <scope>NUCLEOTIDE SEQUENCE [LARGE SCALE GENOMIC DNA]</scope>
    <source>
        <strain evidence="2 3">93-53</strain>
    </source>
</reference>
<protein>
    <submittedName>
        <fullName evidence="2">Pex19-domain-containing protein</fullName>
    </submittedName>
</protein>
<gene>
    <name evidence="2" type="ORF">LAESUDRAFT_775374</name>
</gene>
<feature type="compositionally biased region" description="Low complexity" evidence="1">
    <location>
        <begin position="36"/>
        <end position="71"/>
    </location>
</feature>
<feature type="region of interest" description="Disordered" evidence="1">
    <location>
        <begin position="97"/>
        <end position="124"/>
    </location>
</feature>
<feature type="region of interest" description="Disordered" evidence="1">
    <location>
        <begin position="151"/>
        <end position="187"/>
    </location>
</feature>
<dbReference type="GO" id="GO:0033328">
    <property type="term" value="F:peroxisome membrane targeting sequence binding"/>
    <property type="evidence" value="ECO:0007669"/>
    <property type="project" value="TreeGrafter"/>
</dbReference>
<dbReference type="Proteomes" id="UP000076871">
    <property type="component" value="Unassembled WGS sequence"/>
</dbReference>
<dbReference type="EMBL" id="KV427623">
    <property type="protein sequence ID" value="KZT06690.1"/>
    <property type="molecule type" value="Genomic_DNA"/>
</dbReference>
<dbReference type="GO" id="GO:0005778">
    <property type="term" value="C:peroxisomal membrane"/>
    <property type="evidence" value="ECO:0007669"/>
    <property type="project" value="TreeGrafter"/>
</dbReference>
<dbReference type="InterPro" id="IPR006708">
    <property type="entry name" value="Pex19"/>
</dbReference>
<dbReference type="InterPro" id="IPR038322">
    <property type="entry name" value="Pex19_C_sf"/>
</dbReference>